<protein>
    <recommendedName>
        <fullName evidence="4">Por secretion system C-terminal sorting domain-containing protein</fullName>
    </recommendedName>
</protein>
<dbReference type="NCBIfam" id="TIGR04183">
    <property type="entry name" value="Por_Secre_tail"/>
    <property type="match status" value="1"/>
</dbReference>
<comment type="caution">
    <text evidence="2">The sequence shown here is derived from an EMBL/GenBank/DDBJ whole genome shotgun (WGS) entry which is preliminary data.</text>
</comment>
<dbReference type="InterPro" id="IPR026444">
    <property type="entry name" value="Secre_tail"/>
</dbReference>
<keyword evidence="1" id="KW-0732">Signal</keyword>
<name>A0ABQ1YUX5_9BACT</name>
<accession>A0ABQ1YUX5</accession>
<dbReference type="Proteomes" id="UP000600214">
    <property type="component" value="Unassembled WGS sequence"/>
</dbReference>
<dbReference type="EMBL" id="BMIA01000002">
    <property type="protein sequence ID" value="GGH39771.1"/>
    <property type="molecule type" value="Genomic_DNA"/>
</dbReference>
<evidence type="ECO:0008006" key="4">
    <source>
        <dbReference type="Google" id="ProtNLM"/>
    </source>
</evidence>
<proteinExistence type="predicted"/>
<evidence type="ECO:0000313" key="2">
    <source>
        <dbReference type="EMBL" id="GGH39771.1"/>
    </source>
</evidence>
<keyword evidence="3" id="KW-1185">Reference proteome</keyword>
<sequence length="337" mass="37112">MLKKYFTSVFALLASIAGSAQTIYFHQDFDQTTGLINPQPDTGQFSHVILTAPALSYHKFHKGYMELTRSRLDSATGGIIRAMRATPFSPNPETLIVRITFSVEGIQAPALNALYFYVGEDFNPVNNSFPGNGLMFAKCSVNFLEDGFNIKDLETRQVSKTYPEKKQVTLTWALNNSGKPFVYHVNAASAEETAQPGTYDLWVNDEPISRNTKAYPGTSPYSETKLSNFEIRFRNGVGKVRIDGISIDNGKPEPIAHHTFIAPNPARRDHITLSAKGVNAASIRLIGVNGKVLPLKTVTEGPDKLSLKLLSPPASGIYILQFQSQNGKNQALKVMIE</sequence>
<feature type="chain" id="PRO_5045317184" description="Por secretion system C-terminal sorting domain-containing protein" evidence="1">
    <location>
        <begin position="21"/>
        <end position="337"/>
    </location>
</feature>
<evidence type="ECO:0000313" key="3">
    <source>
        <dbReference type="Proteomes" id="UP000600214"/>
    </source>
</evidence>
<reference evidence="3" key="1">
    <citation type="journal article" date="2019" name="Int. J. Syst. Evol. Microbiol.">
        <title>The Global Catalogue of Microorganisms (GCM) 10K type strain sequencing project: providing services to taxonomists for standard genome sequencing and annotation.</title>
        <authorList>
            <consortium name="The Broad Institute Genomics Platform"/>
            <consortium name="The Broad Institute Genome Sequencing Center for Infectious Disease"/>
            <person name="Wu L."/>
            <person name="Ma J."/>
        </authorList>
    </citation>
    <scope>NUCLEOTIDE SEQUENCE [LARGE SCALE GENOMIC DNA]</scope>
    <source>
        <strain evidence="3">CGMCC 1.15288</strain>
    </source>
</reference>
<feature type="signal peptide" evidence="1">
    <location>
        <begin position="1"/>
        <end position="20"/>
    </location>
</feature>
<dbReference type="RefSeq" id="WP_188934284.1">
    <property type="nucleotide sequence ID" value="NZ_BMIA01000002.1"/>
</dbReference>
<gene>
    <name evidence="2" type="ORF">GCM10007423_34390</name>
</gene>
<organism evidence="2 3">
    <name type="scientific">Dyadobacter endophyticus</name>
    <dbReference type="NCBI Taxonomy" id="1749036"/>
    <lineage>
        <taxon>Bacteria</taxon>
        <taxon>Pseudomonadati</taxon>
        <taxon>Bacteroidota</taxon>
        <taxon>Cytophagia</taxon>
        <taxon>Cytophagales</taxon>
        <taxon>Spirosomataceae</taxon>
        <taxon>Dyadobacter</taxon>
    </lineage>
</organism>
<evidence type="ECO:0000256" key="1">
    <source>
        <dbReference type="SAM" id="SignalP"/>
    </source>
</evidence>